<evidence type="ECO:0000313" key="3">
    <source>
        <dbReference type="Proteomes" id="UP000030351"/>
    </source>
</evidence>
<accession>A0A0A3YLB1</accession>
<feature type="transmembrane region" description="Helical" evidence="1">
    <location>
        <begin position="91"/>
        <end position="109"/>
    </location>
</feature>
<dbReference type="EMBL" id="JRUQ01000104">
    <property type="protein sequence ID" value="KGT86304.1"/>
    <property type="molecule type" value="Genomic_DNA"/>
</dbReference>
<name>A0A0A3YLB1_9GAMM</name>
<gene>
    <name evidence="2" type="ORF">NG99_26135</name>
</gene>
<dbReference type="AlphaFoldDB" id="A0A0A3YLB1"/>
<evidence type="ECO:0000256" key="1">
    <source>
        <dbReference type="SAM" id="Phobius"/>
    </source>
</evidence>
<evidence type="ECO:0000313" key="2">
    <source>
        <dbReference type="EMBL" id="KGT86304.1"/>
    </source>
</evidence>
<organism evidence="2 3">
    <name type="scientific">Erwinia typographi</name>
    <dbReference type="NCBI Taxonomy" id="371042"/>
    <lineage>
        <taxon>Bacteria</taxon>
        <taxon>Pseudomonadati</taxon>
        <taxon>Pseudomonadota</taxon>
        <taxon>Gammaproteobacteria</taxon>
        <taxon>Enterobacterales</taxon>
        <taxon>Erwiniaceae</taxon>
        <taxon>Erwinia</taxon>
    </lineage>
</organism>
<keyword evidence="3" id="KW-1185">Reference proteome</keyword>
<sequence length="136" mass="15574">MKNKVYEFPQGRDKGCLKKKIRQRRTHNQLSVLKNGAIAGFGVLRLMLAGALEVGCAVFFALLYLTRNFIGAFWFFTCIWLYFWGDGLWKDNGYVFVAGFMISVLAHVADDISRFLVKKHLFFRLLGIKQISRSAA</sequence>
<keyword evidence="1" id="KW-1133">Transmembrane helix</keyword>
<dbReference type="Proteomes" id="UP000030351">
    <property type="component" value="Unassembled WGS sequence"/>
</dbReference>
<protein>
    <submittedName>
        <fullName evidence="2">Uncharacterized protein</fullName>
    </submittedName>
</protein>
<keyword evidence="1" id="KW-0812">Transmembrane</keyword>
<dbReference type="RefSeq" id="WP_034899539.1">
    <property type="nucleotide sequence ID" value="NZ_JRUQ01000104.1"/>
</dbReference>
<keyword evidence="1" id="KW-0472">Membrane</keyword>
<feature type="transmembrane region" description="Helical" evidence="1">
    <location>
        <begin position="37"/>
        <end position="62"/>
    </location>
</feature>
<feature type="transmembrane region" description="Helical" evidence="1">
    <location>
        <begin position="69"/>
        <end position="85"/>
    </location>
</feature>
<reference evidence="2 3" key="1">
    <citation type="submission" date="2014-10" db="EMBL/GenBank/DDBJ databases">
        <title>Genome sequence of Erwinia typographi M043b.</title>
        <authorList>
            <person name="Chan K.-G."/>
            <person name="Tan W.-S."/>
        </authorList>
    </citation>
    <scope>NUCLEOTIDE SEQUENCE [LARGE SCALE GENOMIC DNA]</scope>
    <source>
        <strain evidence="2 3">M043b</strain>
    </source>
</reference>
<proteinExistence type="predicted"/>
<comment type="caution">
    <text evidence="2">The sequence shown here is derived from an EMBL/GenBank/DDBJ whole genome shotgun (WGS) entry which is preliminary data.</text>
</comment>